<protein>
    <recommendedName>
        <fullName evidence="4">Histone-lysine N-methyltransferase SETMAR</fullName>
    </recommendedName>
</protein>
<dbReference type="InterPro" id="IPR052709">
    <property type="entry name" value="Transposase-MT_Hybrid"/>
</dbReference>
<proteinExistence type="predicted"/>
<reference evidence="2 3" key="1">
    <citation type="submission" date="2024-07" db="EMBL/GenBank/DDBJ databases">
        <title>Chromosome-level genome assembly of the water stick insect Ranatra chinensis (Heteroptera: Nepidae).</title>
        <authorList>
            <person name="Liu X."/>
        </authorList>
    </citation>
    <scope>NUCLEOTIDE SEQUENCE [LARGE SCALE GENOMIC DNA]</scope>
    <source>
        <strain evidence="2">Cailab_2021Rc</strain>
        <tissue evidence="2">Muscle</tissue>
    </source>
</reference>
<gene>
    <name evidence="2" type="ORF">AAG570_000112</name>
</gene>
<feature type="region of interest" description="Disordered" evidence="1">
    <location>
        <begin position="25"/>
        <end position="48"/>
    </location>
</feature>
<comment type="caution">
    <text evidence="2">The sequence shown here is derived from an EMBL/GenBank/DDBJ whole genome shotgun (WGS) entry which is preliminary data.</text>
</comment>
<accession>A0ABD0YW46</accession>
<dbReference type="AlphaFoldDB" id="A0ABD0YW46"/>
<dbReference type="PANTHER" id="PTHR46060">
    <property type="entry name" value="MARINER MOS1 TRANSPOSASE-LIKE PROTEIN"/>
    <property type="match status" value="1"/>
</dbReference>
<dbReference type="Gene3D" id="3.30.420.10">
    <property type="entry name" value="Ribonuclease H-like superfamily/Ribonuclease H"/>
    <property type="match status" value="1"/>
</dbReference>
<dbReference type="EMBL" id="JBFDAA010000001">
    <property type="protein sequence ID" value="KAL1140180.1"/>
    <property type="molecule type" value="Genomic_DNA"/>
</dbReference>
<evidence type="ECO:0000313" key="3">
    <source>
        <dbReference type="Proteomes" id="UP001558652"/>
    </source>
</evidence>
<evidence type="ECO:0000256" key="1">
    <source>
        <dbReference type="SAM" id="MobiDB-lite"/>
    </source>
</evidence>
<dbReference type="Proteomes" id="UP001558652">
    <property type="component" value="Unassembled WGS sequence"/>
</dbReference>
<name>A0ABD0YW46_9HEMI</name>
<organism evidence="2 3">
    <name type="scientific">Ranatra chinensis</name>
    <dbReference type="NCBI Taxonomy" id="642074"/>
    <lineage>
        <taxon>Eukaryota</taxon>
        <taxon>Metazoa</taxon>
        <taxon>Ecdysozoa</taxon>
        <taxon>Arthropoda</taxon>
        <taxon>Hexapoda</taxon>
        <taxon>Insecta</taxon>
        <taxon>Pterygota</taxon>
        <taxon>Neoptera</taxon>
        <taxon>Paraneoptera</taxon>
        <taxon>Hemiptera</taxon>
        <taxon>Heteroptera</taxon>
        <taxon>Panheteroptera</taxon>
        <taxon>Nepomorpha</taxon>
        <taxon>Nepidae</taxon>
        <taxon>Ranatrinae</taxon>
        <taxon>Ranatra</taxon>
    </lineage>
</organism>
<keyword evidence="3" id="KW-1185">Reference proteome</keyword>
<evidence type="ECO:0008006" key="4">
    <source>
        <dbReference type="Google" id="ProtNLM"/>
    </source>
</evidence>
<sequence>MLANARSLSLSPRVDLELYPEPTIADRNFRGQKRDKRQKEGSAESQRFLLHDNARPNTARVTQNLLVSFGWDIVTHTRYSPDLAPSDFHLFIKMKEWGYDRLKKAGQPVRSPRSEIMSVNIRKGIVTAVFNPEFAESNKFRLILGGGIEGTTHVEESTPQKMATIRKRFRSTNSEQ</sequence>
<dbReference type="InterPro" id="IPR036397">
    <property type="entry name" value="RNaseH_sf"/>
</dbReference>
<evidence type="ECO:0000313" key="2">
    <source>
        <dbReference type="EMBL" id="KAL1140180.1"/>
    </source>
</evidence>
<dbReference type="PANTHER" id="PTHR46060:SF1">
    <property type="entry name" value="MARINER MOS1 TRANSPOSASE-LIKE PROTEIN"/>
    <property type="match status" value="1"/>
</dbReference>